<feature type="transmembrane region" description="Helical" evidence="4">
    <location>
        <begin position="431"/>
        <end position="456"/>
    </location>
</feature>
<evidence type="ECO:0000256" key="2">
    <source>
        <dbReference type="ARBA" id="ARBA00022748"/>
    </source>
</evidence>
<keyword evidence="2" id="KW-0201">Cytochrome c-type biogenesis</keyword>
<protein>
    <submittedName>
        <fullName evidence="6">Cytochrome C biogenesis protein</fullName>
    </submittedName>
</protein>
<feature type="transmembrane region" description="Helical" evidence="4">
    <location>
        <begin position="537"/>
        <end position="559"/>
    </location>
</feature>
<feature type="transmembrane region" description="Helical" evidence="4">
    <location>
        <begin position="352"/>
        <end position="371"/>
    </location>
</feature>
<feature type="transmembrane region" description="Helical" evidence="4">
    <location>
        <begin position="566"/>
        <end position="585"/>
    </location>
</feature>
<feature type="transmembrane region" description="Helical" evidence="4">
    <location>
        <begin position="186"/>
        <end position="204"/>
    </location>
</feature>
<dbReference type="EMBL" id="QXED01000002">
    <property type="protein sequence ID" value="RIV25593.1"/>
    <property type="molecule type" value="Genomic_DNA"/>
</dbReference>
<feature type="transmembrane region" description="Helical" evidence="4">
    <location>
        <begin position="288"/>
        <end position="309"/>
    </location>
</feature>
<dbReference type="PANTHER" id="PTHR43653:SF1">
    <property type="entry name" value="CYTOCHROME C-TYPE BIOGENESIS PROTEIN CCMF"/>
    <property type="match status" value="1"/>
</dbReference>
<feature type="transmembrane region" description="Helical" evidence="4">
    <location>
        <begin position="103"/>
        <end position="123"/>
    </location>
</feature>
<proteinExistence type="inferred from homology"/>
<evidence type="ECO:0000256" key="3">
    <source>
        <dbReference type="SAM" id="MobiDB-lite"/>
    </source>
</evidence>
<organism evidence="6 7">
    <name type="scientific">Fibrisoma montanum</name>
    <dbReference type="NCBI Taxonomy" id="2305895"/>
    <lineage>
        <taxon>Bacteria</taxon>
        <taxon>Pseudomonadati</taxon>
        <taxon>Bacteroidota</taxon>
        <taxon>Cytophagia</taxon>
        <taxon>Cytophagales</taxon>
        <taxon>Spirosomataceae</taxon>
        <taxon>Fibrisoma</taxon>
    </lineage>
</organism>
<feature type="transmembrane region" description="Helical" evidence="4">
    <location>
        <begin position="513"/>
        <end position="531"/>
    </location>
</feature>
<sequence>MIHTTVGNIGHFFVILSFVTALVSTVAYLLVALSQRRADNAPVEFERTEQLEYAEVASAGAGRTSIPVSSKGPRSGKKTTSGKAVNASNAAEPRNDWRVLARWAFYVHGVAVVGIVAALFYIVSNHYFEYHYAWSYSSKALPAEYIISSFWHGQEGSFLLWIFWNAVLGVILINTNRKWEAPMMTVFALVQAFLASMILGVVFGDTLKIGSSPFLLLREAMPDAPIFATDPLFVPEDGKGMNPLLQNYWMVIHPPTLFLGFALTLVPFAYCMAGLWRNQPLEWIRPALPWTLLGAMILGVGIMMGGYWAYETLNFGGYWNWDPVENAVYVPWLIMVASLHTMLIAKRSSTGLKTAIILTIAQFILILYSTFLTRSGILGNASVHSFTDLGLSGQLLVYLLAFVVLSVVLAARKWKLIPSDEQEASVYTKEFWLFIGATVLCLAAFQVIATTSIPVYNSILESFGKVSNLALPVDQIAHYNKFQVWFFVVIALLTGVGQYMWWRKVENKNWNALITPAILTLLISAGLIAFGEVKNPIYMVLLVSATFALITNGSILIGIAQGNYRLSGGAVAHIGMALMLIGILYSSGFSRVISLNNSGILISKQDEFTKNDNKENKENVLLWLNQPERMGKFQLTYRGQRIEARDVPGYFPRSWVNVVEGDFHGIAQRDIEVNGKVYHKKGDTLALYPENTYYEVEYREPDGKIFTLYPRAQVNDRMGLVVSPDIERKTGRDLYTYVSSVPDPTAENRWEKTETYSVAIKDTFFLNDYVAILDDVVRTTEVDGMEIGPNDAAVKARVRVLDKNGEHILSPAFIIKDRMVGRQAETSDELGLRLQLNEIDPRTGKFTFAVNRTQRDYIVLKAFEKPLINVLWIGTLILVIGFLMATVRRYREFSKMRNKGMA</sequence>
<evidence type="ECO:0000313" key="6">
    <source>
        <dbReference type="EMBL" id="RIV25593.1"/>
    </source>
</evidence>
<dbReference type="InterPro" id="IPR002541">
    <property type="entry name" value="Cyt_c_assembly"/>
</dbReference>
<dbReference type="InterPro" id="IPR003567">
    <property type="entry name" value="Cyt_c_biogenesis"/>
</dbReference>
<accession>A0A418MFT9</accession>
<feature type="transmembrane region" description="Helical" evidence="4">
    <location>
        <begin position="158"/>
        <end position="174"/>
    </location>
</feature>
<dbReference type="Proteomes" id="UP000283523">
    <property type="component" value="Unassembled WGS sequence"/>
</dbReference>
<dbReference type="OrthoDB" id="9761451at2"/>
<feature type="region of interest" description="Disordered" evidence="3">
    <location>
        <begin position="63"/>
        <end position="89"/>
    </location>
</feature>
<comment type="caution">
    <text evidence="6">The sequence shown here is derived from an EMBL/GenBank/DDBJ whole genome shotgun (WGS) entry which is preliminary data.</text>
</comment>
<evidence type="ECO:0000256" key="4">
    <source>
        <dbReference type="SAM" id="Phobius"/>
    </source>
</evidence>
<keyword evidence="4" id="KW-0472">Membrane</keyword>
<gene>
    <name evidence="6" type="ORF">DYU11_05895</name>
</gene>
<dbReference type="Pfam" id="PF01578">
    <property type="entry name" value="Cytochrom_C_asm"/>
    <property type="match status" value="1"/>
</dbReference>
<keyword evidence="4" id="KW-0812">Transmembrane</keyword>
<name>A0A418MFT9_9BACT</name>
<feature type="transmembrane region" description="Helical" evidence="4">
    <location>
        <begin position="482"/>
        <end position="501"/>
    </location>
</feature>
<dbReference type="PANTHER" id="PTHR43653">
    <property type="entry name" value="CYTOCHROME C ASSEMBLY PROTEIN-RELATED"/>
    <property type="match status" value="1"/>
</dbReference>
<comment type="similarity">
    <text evidence="1">Belongs to the CcmF/CycK/Ccl1/NrfE/CcsA family.</text>
</comment>
<reference evidence="6 7" key="1">
    <citation type="submission" date="2018-08" db="EMBL/GenBank/DDBJ databases">
        <title>Fibrisoma montanum sp. nov., isolated from Danxia mountain soil.</title>
        <authorList>
            <person name="Huang Y."/>
        </authorList>
    </citation>
    <scope>NUCLEOTIDE SEQUENCE [LARGE SCALE GENOMIC DNA]</scope>
    <source>
        <strain evidence="6 7">HYT19</strain>
    </source>
</reference>
<dbReference type="RefSeq" id="WP_119667475.1">
    <property type="nucleotide sequence ID" value="NZ_QXED01000002.1"/>
</dbReference>
<evidence type="ECO:0000313" key="7">
    <source>
        <dbReference type="Proteomes" id="UP000283523"/>
    </source>
</evidence>
<evidence type="ECO:0000256" key="1">
    <source>
        <dbReference type="ARBA" id="ARBA00009186"/>
    </source>
</evidence>
<feature type="domain" description="Cytochrome c assembly protein" evidence="5">
    <location>
        <begin position="151"/>
        <end position="375"/>
    </location>
</feature>
<feature type="transmembrane region" description="Helical" evidence="4">
    <location>
        <begin position="329"/>
        <end position="345"/>
    </location>
</feature>
<dbReference type="GO" id="GO:0015232">
    <property type="term" value="F:heme transmembrane transporter activity"/>
    <property type="evidence" value="ECO:0007669"/>
    <property type="project" value="InterPro"/>
</dbReference>
<feature type="compositionally biased region" description="Polar residues" evidence="3">
    <location>
        <begin position="78"/>
        <end position="89"/>
    </location>
</feature>
<dbReference type="GO" id="GO:0016020">
    <property type="term" value="C:membrane"/>
    <property type="evidence" value="ECO:0007669"/>
    <property type="project" value="InterPro"/>
</dbReference>
<feature type="transmembrane region" description="Helical" evidence="4">
    <location>
        <begin position="867"/>
        <end position="887"/>
    </location>
</feature>
<feature type="transmembrane region" description="Helical" evidence="4">
    <location>
        <begin position="257"/>
        <end position="276"/>
    </location>
</feature>
<feature type="transmembrane region" description="Helical" evidence="4">
    <location>
        <begin position="391"/>
        <end position="411"/>
    </location>
</feature>
<dbReference type="AlphaFoldDB" id="A0A418MFT9"/>
<keyword evidence="4" id="KW-1133">Transmembrane helix</keyword>
<feature type="transmembrane region" description="Helical" evidence="4">
    <location>
        <begin position="12"/>
        <end position="31"/>
    </location>
</feature>
<dbReference type="GO" id="GO:0017004">
    <property type="term" value="P:cytochrome complex assembly"/>
    <property type="evidence" value="ECO:0007669"/>
    <property type="project" value="UniProtKB-KW"/>
</dbReference>
<dbReference type="PRINTS" id="PR01410">
    <property type="entry name" value="CCBIOGENESIS"/>
</dbReference>
<evidence type="ECO:0000259" key="5">
    <source>
        <dbReference type="Pfam" id="PF01578"/>
    </source>
</evidence>
<keyword evidence="7" id="KW-1185">Reference proteome</keyword>
<dbReference type="GO" id="GO:0020037">
    <property type="term" value="F:heme binding"/>
    <property type="evidence" value="ECO:0007669"/>
    <property type="project" value="InterPro"/>
</dbReference>